<evidence type="ECO:0000256" key="3">
    <source>
        <dbReference type="ARBA" id="ARBA00022676"/>
    </source>
</evidence>
<dbReference type="Proteomes" id="UP000256845">
    <property type="component" value="Unassembled WGS sequence"/>
</dbReference>
<dbReference type="EMBL" id="QRDW01000001">
    <property type="protein sequence ID" value="RED54114.1"/>
    <property type="molecule type" value="Genomic_DNA"/>
</dbReference>
<comment type="subcellular location">
    <subcellularLocation>
        <location evidence="10">Cell membrane</location>
        <topology evidence="10">Peripheral membrane protein</topology>
        <orientation evidence="10">Cytoplasmic side</orientation>
    </subcellularLocation>
</comment>
<comment type="catalytic activity">
    <reaction evidence="10">
        <text>di-trans,octa-cis-undecaprenyl diphospho-N-acetyl-alpha-D-muramoyl-L-alanyl-D-glutamyl-meso-2,6-diaminopimeloyl-D-alanyl-D-alanine + UDP-N-acetyl-alpha-D-glucosamine = di-trans,octa-cis-undecaprenyl diphospho-[N-acetyl-alpha-D-glucosaminyl-(1-&gt;4)]-N-acetyl-alpha-D-muramoyl-L-alanyl-D-glutamyl-meso-2,6-diaminopimeloyl-D-alanyl-D-alanine + UDP + H(+)</text>
        <dbReference type="Rhea" id="RHEA:31227"/>
        <dbReference type="ChEBI" id="CHEBI:15378"/>
        <dbReference type="ChEBI" id="CHEBI:57705"/>
        <dbReference type="ChEBI" id="CHEBI:58223"/>
        <dbReference type="ChEBI" id="CHEBI:61387"/>
        <dbReference type="ChEBI" id="CHEBI:61388"/>
        <dbReference type="EC" id="2.4.1.227"/>
    </reaction>
</comment>
<feature type="binding site" evidence="10">
    <location>
        <position position="295"/>
    </location>
    <ligand>
        <name>UDP-N-acetyl-alpha-D-glucosamine</name>
        <dbReference type="ChEBI" id="CHEBI:57705"/>
    </ligand>
</feature>
<keyword evidence="6 10" id="KW-0573">Peptidoglycan synthesis</keyword>
<evidence type="ECO:0000256" key="6">
    <source>
        <dbReference type="ARBA" id="ARBA00022984"/>
    </source>
</evidence>
<evidence type="ECO:0000259" key="12">
    <source>
        <dbReference type="Pfam" id="PF03033"/>
    </source>
</evidence>
<evidence type="ECO:0000256" key="7">
    <source>
        <dbReference type="ARBA" id="ARBA00023136"/>
    </source>
</evidence>
<dbReference type="CDD" id="cd03785">
    <property type="entry name" value="GT28_MurG"/>
    <property type="match status" value="1"/>
</dbReference>
<feature type="domain" description="Glycosyltransferase family 28 N-terminal" evidence="12">
    <location>
        <begin position="5"/>
        <end position="141"/>
    </location>
</feature>
<evidence type="ECO:0000313" key="15">
    <source>
        <dbReference type="Proteomes" id="UP000256845"/>
    </source>
</evidence>
<evidence type="ECO:0000313" key="14">
    <source>
        <dbReference type="EMBL" id="RED54114.1"/>
    </source>
</evidence>
<comment type="caution">
    <text evidence="10">Lacks conserved residue(s) required for the propagation of feature annotation.</text>
</comment>
<feature type="binding site" evidence="10">
    <location>
        <begin position="12"/>
        <end position="14"/>
    </location>
    <ligand>
        <name>UDP-N-acetyl-alpha-D-glucosamine</name>
        <dbReference type="ChEBI" id="CHEBI:57705"/>
    </ligand>
</feature>
<dbReference type="SUPFAM" id="SSF53756">
    <property type="entry name" value="UDP-Glycosyltransferase/glycogen phosphorylase"/>
    <property type="match status" value="1"/>
</dbReference>
<feature type="domain" description="Glycosyl transferase family 28 C-terminal" evidence="13">
    <location>
        <begin position="187"/>
        <end position="353"/>
    </location>
</feature>
<keyword evidence="5 10" id="KW-0133">Cell shape</keyword>
<keyword evidence="4 10" id="KW-0808">Transferase</keyword>
<dbReference type="PANTHER" id="PTHR21015:SF22">
    <property type="entry name" value="GLYCOSYLTRANSFERASE"/>
    <property type="match status" value="1"/>
</dbReference>
<dbReference type="EC" id="2.4.1.227" evidence="10"/>
<dbReference type="GO" id="GO:0050511">
    <property type="term" value="F:undecaprenyldiphospho-muramoylpentapeptide beta-N-acetylglucosaminyltransferase activity"/>
    <property type="evidence" value="ECO:0007669"/>
    <property type="project" value="UniProtKB-UniRule"/>
</dbReference>
<comment type="caution">
    <text evidence="14">The sequence shown here is derived from an EMBL/GenBank/DDBJ whole genome shotgun (WGS) entry which is preliminary data.</text>
</comment>
<gene>
    <name evidence="10" type="primary">murG</name>
    <name evidence="14" type="ORF">DFP90_101917</name>
</gene>
<feature type="compositionally biased region" description="Basic and acidic residues" evidence="11">
    <location>
        <begin position="369"/>
        <end position="381"/>
    </location>
</feature>
<dbReference type="InterPro" id="IPR006009">
    <property type="entry name" value="GlcNAc_MurG"/>
</dbReference>
<dbReference type="Pfam" id="PF04101">
    <property type="entry name" value="Glyco_tran_28_C"/>
    <property type="match status" value="1"/>
</dbReference>
<comment type="pathway">
    <text evidence="10">Cell wall biogenesis; peptidoglycan biosynthesis.</text>
</comment>
<keyword evidence="2 10" id="KW-0132">Cell division</keyword>
<dbReference type="GO" id="GO:0071555">
    <property type="term" value="P:cell wall organization"/>
    <property type="evidence" value="ECO:0007669"/>
    <property type="project" value="UniProtKB-KW"/>
</dbReference>
<evidence type="ECO:0000256" key="2">
    <source>
        <dbReference type="ARBA" id="ARBA00022618"/>
    </source>
</evidence>
<dbReference type="OrthoDB" id="9808936at2"/>
<organism evidence="14 15">
    <name type="scientific">Aestuariispira insulae</name>
    <dbReference type="NCBI Taxonomy" id="1461337"/>
    <lineage>
        <taxon>Bacteria</taxon>
        <taxon>Pseudomonadati</taxon>
        <taxon>Pseudomonadota</taxon>
        <taxon>Alphaproteobacteria</taxon>
        <taxon>Rhodospirillales</taxon>
        <taxon>Kiloniellaceae</taxon>
        <taxon>Aestuariispira</taxon>
    </lineage>
</organism>
<keyword evidence="9 10" id="KW-0961">Cell wall biogenesis/degradation</keyword>
<evidence type="ECO:0000256" key="5">
    <source>
        <dbReference type="ARBA" id="ARBA00022960"/>
    </source>
</evidence>
<sequence>MSKLIALATGGTGGHVFPAQALAEEMQGRGHRLILITDTRGGAYQGPLGNLETHIISAAGVSGRGKLGIVKSIAKLGIGFFQARKLLKQLRPDAVVGFGGYPSVPTMYAATLLGQRTVIHEQNAVLGRANRLLAPRVDRIATSFEYTSALRGADQSKTIWTGNPIRPEIAGIEKTPYLRPEQDQPIHILVTGGSQGAAIFGETIPLAVGSLPPELRSRIRITQQVRQEQLDEVTQRYRDLGIQADLKSFLDDMPDQLAKSHLVICRAGASTMAELTTAGRPAILVPYPYAVDDHQAANAARLCDAAGAWMIPQADLTVETLSNRLNQLLGTPHTLANAAQAAKRLAMPDATRQLADLVESLLKSNGHGPDSHDSNKVKEAA</sequence>
<dbReference type="InterPro" id="IPR004276">
    <property type="entry name" value="GlycoTrans_28_N"/>
</dbReference>
<dbReference type="GO" id="GO:0051301">
    <property type="term" value="P:cell division"/>
    <property type="evidence" value="ECO:0007669"/>
    <property type="project" value="UniProtKB-KW"/>
</dbReference>
<evidence type="ECO:0000256" key="8">
    <source>
        <dbReference type="ARBA" id="ARBA00023306"/>
    </source>
</evidence>
<accession>A0A3D9HX90</accession>
<dbReference type="UniPathway" id="UPA00219"/>
<evidence type="ECO:0000256" key="10">
    <source>
        <dbReference type="HAMAP-Rule" id="MF_00033"/>
    </source>
</evidence>
<dbReference type="GO" id="GO:0051991">
    <property type="term" value="F:UDP-N-acetyl-D-glucosamine:N-acetylmuramoyl-L-alanyl-D-glutamyl-meso-2,6-diaminopimelyl-D-alanyl-D-alanine-diphosphoundecaprenol 4-beta-N-acetylglucosaminlytransferase activity"/>
    <property type="evidence" value="ECO:0007669"/>
    <property type="project" value="RHEA"/>
</dbReference>
<evidence type="ECO:0000256" key="1">
    <source>
        <dbReference type="ARBA" id="ARBA00022475"/>
    </source>
</evidence>
<dbReference type="HAMAP" id="MF_00033">
    <property type="entry name" value="MurG"/>
    <property type="match status" value="1"/>
</dbReference>
<dbReference type="GO" id="GO:0005886">
    <property type="term" value="C:plasma membrane"/>
    <property type="evidence" value="ECO:0007669"/>
    <property type="project" value="UniProtKB-SubCell"/>
</dbReference>
<name>A0A3D9HX90_9PROT</name>
<proteinExistence type="inferred from homology"/>
<evidence type="ECO:0000256" key="4">
    <source>
        <dbReference type="ARBA" id="ARBA00022679"/>
    </source>
</evidence>
<evidence type="ECO:0000259" key="13">
    <source>
        <dbReference type="Pfam" id="PF04101"/>
    </source>
</evidence>
<dbReference type="InterPro" id="IPR007235">
    <property type="entry name" value="Glyco_trans_28_C"/>
</dbReference>
<dbReference type="GO" id="GO:0009252">
    <property type="term" value="P:peptidoglycan biosynthetic process"/>
    <property type="evidence" value="ECO:0007669"/>
    <property type="project" value="UniProtKB-UniRule"/>
</dbReference>
<comment type="function">
    <text evidence="10">Cell wall formation. Catalyzes the transfer of a GlcNAc subunit on undecaprenyl-pyrophosphoryl-MurNAc-pentapeptide (lipid intermediate I) to form undecaprenyl-pyrophosphoryl-MurNAc-(pentapeptide)GlcNAc (lipid intermediate II).</text>
</comment>
<dbReference type="Gene3D" id="3.40.50.2000">
    <property type="entry name" value="Glycogen Phosphorylase B"/>
    <property type="match status" value="2"/>
</dbReference>
<reference evidence="14 15" key="1">
    <citation type="submission" date="2018-07" db="EMBL/GenBank/DDBJ databases">
        <title>Genomic Encyclopedia of Type Strains, Phase III (KMG-III): the genomes of soil and plant-associated and newly described type strains.</title>
        <authorList>
            <person name="Whitman W."/>
        </authorList>
    </citation>
    <scope>NUCLEOTIDE SEQUENCE [LARGE SCALE GENOMIC DNA]</scope>
    <source>
        <strain evidence="14 15">CECT 8488</strain>
    </source>
</reference>
<evidence type="ECO:0000256" key="11">
    <source>
        <dbReference type="SAM" id="MobiDB-lite"/>
    </source>
</evidence>
<dbReference type="GO" id="GO:0005975">
    <property type="term" value="P:carbohydrate metabolic process"/>
    <property type="evidence" value="ECO:0007669"/>
    <property type="project" value="InterPro"/>
</dbReference>
<feature type="binding site" evidence="10">
    <location>
        <position position="123"/>
    </location>
    <ligand>
        <name>UDP-N-acetyl-alpha-D-glucosamine</name>
        <dbReference type="ChEBI" id="CHEBI:57705"/>
    </ligand>
</feature>
<keyword evidence="3 10" id="KW-0328">Glycosyltransferase</keyword>
<evidence type="ECO:0000256" key="9">
    <source>
        <dbReference type="ARBA" id="ARBA00023316"/>
    </source>
</evidence>
<dbReference type="RefSeq" id="WP_115935194.1">
    <property type="nucleotide sequence ID" value="NZ_QRDW01000001.1"/>
</dbReference>
<feature type="binding site" evidence="10">
    <location>
        <position position="194"/>
    </location>
    <ligand>
        <name>UDP-N-acetyl-alpha-D-glucosamine</name>
        <dbReference type="ChEBI" id="CHEBI:57705"/>
    </ligand>
</feature>
<dbReference type="PANTHER" id="PTHR21015">
    <property type="entry name" value="UDP-N-ACETYLGLUCOSAMINE--N-ACETYLMURAMYL-(PENTAPEPTIDE) PYROPHOSPHORYL-UNDECAPRENOL N-ACETYLGLUCOSAMINE TRANSFERASE 1"/>
    <property type="match status" value="1"/>
</dbReference>
<keyword evidence="7 10" id="KW-0472">Membrane</keyword>
<dbReference type="Pfam" id="PF03033">
    <property type="entry name" value="Glyco_transf_28"/>
    <property type="match status" value="1"/>
</dbReference>
<keyword evidence="1 10" id="KW-1003">Cell membrane</keyword>
<dbReference type="NCBIfam" id="TIGR01133">
    <property type="entry name" value="murG"/>
    <property type="match status" value="1"/>
</dbReference>
<keyword evidence="15" id="KW-1185">Reference proteome</keyword>
<dbReference type="AlphaFoldDB" id="A0A3D9HX90"/>
<keyword evidence="8 10" id="KW-0131">Cell cycle</keyword>
<comment type="similarity">
    <text evidence="10">Belongs to the glycosyltransferase 28 family. MurG subfamily.</text>
</comment>
<feature type="binding site" evidence="10">
    <location>
        <position position="166"/>
    </location>
    <ligand>
        <name>UDP-N-acetyl-alpha-D-glucosamine</name>
        <dbReference type="ChEBI" id="CHEBI:57705"/>
    </ligand>
</feature>
<protein>
    <recommendedName>
        <fullName evidence="10">UDP-N-acetylglucosamine--N-acetylmuramyl-(pentapeptide) pyrophosphoryl-undecaprenol N-acetylglucosamine transferase</fullName>
        <ecNumber evidence="10">2.4.1.227</ecNumber>
    </recommendedName>
    <alternativeName>
        <fullName evidence="10">Undecaprenyl-PP-MurNAc-pentapeptide-UDPGlcNAc GlcNAc transferase</fullName>
    </alternativeName>
</protein>
<feature type="region of interest" description="Disordered" evidence="11">
    <location>
        <begin position="362"/>
        <end position="381"/>
    </location>
</feature>
<dbReference type="GO" id="GO:0008360">
    <property type="term" value="P:regulation of cell shape"/>
    <property type="evidence" value="ECO:0007669"/>
    <property type="project" value="UniProtKB-KW"/>
</dbReference>